<proteinExistence type="predicted"/>
<dbReference type="Pfam" id="PF00892">
    <property type="entry name" value="EamA"/>
    <property type="match status" value="2"/>
</dbReference>
<evidence type="ECO:0000313" key="4">
    <source>
        <dbReference type="Proteomes" id="UP000002318"/>
    </source>
</evidence>
<dbReference type="RefSeq" id="WP_013253599.1">
    <property type="nucleotide sequence ID" value="NC_014364.1"/>
</dbReference>
<feature type="transmembrane region" description="Helical" evidence="1">
    <location>
        <begin position="143"/>
        <end position="160"/>
    </location>
</feature>
<feature type="domain" description="EamA" evidence="2">
    <location>
        <begin position="147"/>
        <end position="279"/>
    </location>
</feature>
<feature type="transmembrane region" description="Helical" evidence="1">
    <location>
        <begin position="57"/>
        <end position="77"/>
    </location>
</feature>
<protein>
    <recommendedName>
        <fullName evidence="2">EamA domain-containing protein</fullName>
    </recommendedName>
</protein>
<dbReference type="Gene3D" id="1.10.3730.20">
    <property type="match status" value="2"/>
</dbReference>
<dbReference type="KEGG" id="ssm:Spirs_1002"/>
<feature type="transmembrane region" description="Helical" evidence="1">
    <location>
        <begin position="208"/>
        <end position="229"/>
    </location>
</feature>
<evidence type="ECO:0000256" key="1">
    <source>
        <dbReference type="SAM" id="Phobius"/>
    </source>
</evidence>
<dbReference type="SUPFAM" id="SSF103481">
    <property type="entry name" value="Multidrug resistance efflux transporter EmrE"/>
    <property type="match status" value="2"/>
</dbReference>
<feature type="transmembrane region" description="Helical" evidence="1">
    <location>
        <begin position="263"/>
        <end position="279"/>
    </location>
</feature>
<dbReference type="Proteomes" id="UP000002318">
    <property type="component" value="Chromosome"/>
</dbReference>
<dbReference type="HOGENOM" id="CLU_993610_0_0_12"/>
<feature type="transmembrane region" description="Helical" evidence="1">
    <location>
        <begin position="180"/>
        <end position="196"/>
    </location>
</feature>
<evidence type="ECO:0000259" key="2">
    <source>
        <dbReference type="Pfam" id="PF00892"/>
    </source>
</evidence>
<gene>
    <name evidence="3" type="ordered locus">Spirs_1002</name>
</gene>
<dbReference type="InterPro" id="IPR000620">
    <property type="entry name" value="EamA_dom"/>
</dbReference>
<feature type="transmembrane region" description="Helical" evidence="1">
    <location>
        <begin position="26"/>
        <end position="45"/>
    </location>
</feature>
<dbReference type="GO" id="GO:0016020">
    <property type="term" value="C:membrane"/>
    <property type="evidence" value="ECO:0007669"/>
    <property type="project" value="InterPro"/>
</dbReference>
<dbReference type="AlphaFoldDB" id="E1RCQ5"/>
<keyword evidence="1" id="KW-0472">Membrane</keyword>
<evidence type="ECO:0000313" key="3">
    <source>
        <dbReference type="EMBL" id="ADK80135.1"/>
    </source>
</evidence>
<dbReference type="eggNOG" id="COG0697">
    <property type="taxonomic scope" value="Bacteria"/>
</dbReference>
<feature type="domain" description="EamA" evidence="2">
    <location>
        <begin position="3"/>
        <end position="126"/>
    </location>
</feature>
<keyword evidence="4" id="KW-1185">Reference proteome</keyword>
<dbReference type="OrthoDB" id="368069at2"/>
<dbReference type="EMBL" id="CP002116">
    <property type="protein sequence ID" value="ADK80135.1"/>
    <property type="molecule type" value="Genomic_DNA"/>
</dbReference>
<sequence length="280" mass="31444">MGYLFLSVACAVLIGHLFKYREKRDLPIYPILMTNYVVAIVLSIIRSDHFSLSGMSPGAFFLAVLLGTLFVFCYALMNLAIPRLGVSITVSLGRLSLVIPTLCSILLFSESVDWKQTIGLVLALAIIPLSGEEIPDRQNLRRLVHGGLGWALVLFFFFGMNDLIFKLKSEFYLSLDTNSFLFVVYIISLLFSILWIRIRKNRITPRTILLGVILGLVNYHAAVFFMKAVELLPGMIAYPLNGISIIVLTSITSAFVWREKLKAHNYLFLGGSLIAIWLLF</sequence>
<keyword evidence="1" id="KW-0812">Transmembrane</keyword>
<name>E1RCQ5_SEDSS</name>
<organism evidence="3 4">
    <name type="scientific">Sediminispirochaeta smaragdinae (strain DSM 11293 / JCM 15392 / SEBR 4228)</name>
    <name type="common">Spirochaeta smaragdinae</name>
    <dbReference type="NCBI Taxonomy" id="573413"/>
    <lineage>
        <taxon>Bacteria</taxon>
        <taxon>Pseudomonadati</taxon>
        <taxon>Spirochaetota</taxon>
        <taxon>Spirochaetia</taxon>
        <taxon>Spirochaetales</taxon>
        <taxon>Spirochaetaceae</taxon>
        <taxon>Sediminispirochaeta</taxon>
    </lineage>
</organism>
<feature type="transmembrane region" description="Helical" evidence="1">
    <location>
        <begin position="235"/>
        <end position="256"/>
    </location>
</feature>
<dbReference type="InterPro" id="IPR037185">
    <property type="entry name" value="EmrE-like"/>
</dbReference>
<reference evidence="3 4" key="1">
    <citation type="journal article" date="2010" name="Stand. Genomic Sci.">
        <title>Complete genome sequence of Spirochaeta smaragdinae type strain (SEBR 4228).</title>
        <authorList>
            <person name="Mavromatis K."/>
            <person name="Yasawong M."/>
            <person name="Chertkov O."/>
            <person name="Lapidus A."/>
            <person name="Lucas S."/>
            <person name="Nolan M."/>
            <person name="Del Rio T.G."/>
            <person name="Tice H."/>
            <person name="Cheng J.F."/>
            <person name="Pitluck S."/>
            <person name="Liolios K."/>
            <person name="Ivanova N."/>
            <person name="Tapia R."/>
            <person name="Han C."/>
            <person name="Bruce D."/>
            <person name="Goodwin L."/>
            <person name="Pati A."/>
            <person name="Chen A."/>
            <person name="Palaniappan K."/>
            <person name="Land M."/>
            <person name="Hauser L."/>
            <person name="Chang Y.J."/>
            <person name="Jeffries C.D."/>
            <person name="Detter J.C."/>
            <person name="Rohde M."/>
            <person name="Brambilla E."/>
            <person name="Spring S."/>
            <person name="Goker M."/>
            <person name="Sikorski J."/>
            <person name="Woyke T."/>
            <person name="Bristow J."/>
            <person name="Eisen J.A."/>
            <person name="Markowitz V."/>
            <person name="Hugenholtz P."/>
            <person name="Klenk H.P."/>
            <person name="Kyrpides N.C."/>
        </authorList>
    </citation>
    <scope>NUCLEOTIDE SEQUENCE [LARGE SCALE GENOMIC DNA]</scope>
    <source>
        <strain evidence="4">DSM 11293 / JCM 15392 / SEBR 4228</strain>
    </source>
</reference>
<keyword evidence="1" id="KW-1133">Transmembrane helix</keyword>
<dbReference type="STRING" id="573413.Spirs_1002"/>
<accession>E1RCQ5</accession>